<protein>
    <submittedName>
        <fullName evidence="1">Uncharacterized protein</fullName>
    </submittedName>
</protein>
<evidence type="ECO:0000313" key="1">
    <source>
        <dbReference type="EMBL" id="MFC0681322.1"/>
    </source>
</evidence>
<dbReference type="Proteomes" id="UP001589896">
    <property type="component" value="Unassembled WGS sequence"/>
</dbReference>
<sequence>MASARPCLRIAWEIRIAGTFDSSEITALRAYFPITSMVQQLRDAARIAAA</sequence>
<evidence type="ECO:0000313" key="2">
    <source>
        <dbReference type="Proteomes" id="UP001589896"/>
    </source>
</evidence>
<gene>
    <name evidence="1" type="ORF">ACFFGH_26120</name>
</gene>
<reference evidence="1 2" key="1">
    <citation type="submission" date="2024-09" db="EMBL/GenBank/DDBJ databases">
        <authorList>
            <person name="Sun Q."/>
            <person name="Mori K."/>
        </authorList>
    </citation>
    <scope>NUCLEOTIDE SEQUENCE [LARGE SCALE GENOMIC DNA]</scope>
    <source>
        <strain evidence="1 2">KCTC 23076</strain>
    </source>
</reference>
<organism evidence="1 2">
    <name type="scientific">Lysobacter korlensis</name>
    <dbReference type="NCBI Taxonomy" id="553636"/>
    <lineage>
        <taxon>Bacteria</taxon>
        <taxon>Pseudomonadati</taxon>
        <taxon>Pseudomonadota</taxon>
        <taxon>Gammaproteobacteria</taxon>
        <taxon>Lysobacterales</taxon>
        <taxon>Lysobacteraceae</taxon>
        <taxon>Lysobacter</taxon>
    </lineage>
</organism>
<keyword evidence="2" id="KW-1185">Reference proteome</keyword>
<comment type="caution">
    <text evidence="1">The sequence shown here is derived from an EMBL/GenBank/DDBJ whole genome shotgun (WGS) entry which is preliminary data.</text>
</comment>
<dbReference type="EMBL" id="JBHLTG010000007">
    <property type="protein sequence ID" value="MFC0681322.1"/>
    <property type="molecule type" value="Genomic_DNA"/>
</dbReference>
<dbReference type="RefSeq" id="WP_386673830.1">
    <property type="nucleotide sequence ID" value="NZ_JBHLTG010000007.1"/>
</dbReference>
<proteinExistence type="predicted"/>
<name>A0ABV6RWH7_9GAMM</name>
<accession>A0ABV6RWH7</accession>